<dbReference type="HOGENOM" id="CLU_113105_0_0_1"/>
<dbReference type="Proteomes" id="UP000000600">
    <property type="component" value="Unassembled WGS sequence"/>
</dbReference>
<dbReference type="AlphaFoldDB" id="A0CGM5"/>
<feature type="region of interest" description="Disordered" evidence="1">
    <location>
        <begin position="176"/>
        <end position="212"/>
    </location>
</feature>
<organism evidence="2 3">
    <name type="scientific">Paramecium tetraurelia</name>
    <dbReference type="NCBI Taxonomy" id="5888"/>
    <lineage>
        <taxon>Eukaryota</taxon>
        <taxon>Sar</taxon>
        <taxon>Alveolata</taxon>
        <taxon>Ciliophora</taxon>
        <taxon>Intramacronucleata</taxon>
        <taxon>Oligohymenophorea</taxon>
        <taxon>Peniculida</taxon>
        <taxon>Parameciidae</taxon>
        <taxon>Paramecium</taxon>
    </lineage>
</organism>
<dbReference type="RefSeq" id="XP_001437339.1">
    <property type="nucleotide sequence ID" value="XM_001437302.2"/>
</dbReference>
<accession>A0CGM5</accession>
<gene>
    <name evidence="2" type="ORF">GSPATT00007382001</name>
</gene>
<evidence type="ECO:0000256" key="1">
    <source>
        <dbReference type="SAM" id="MobiDB-lite"/>
    </source>
</evidence>
<name>A0CGM5_PARTE</name>
<evidence type="ECO:0008006" key="4">
    <source>
        <dbReference type="Google" id="ProtNLM"/>
    </source>
</evidence>
<dbReference type="KEGG" id="ptm:GSPATT00007382001"/>
<evidence type="ECO:0000313" key="3">
    <source>
        <dbReference type="Proteomes" id="UP000000600"/>
    </source>
</evidence>
<dbReference type="InParanoid" id="A0CGM5"/>
<sequence>MCIQQKYKNQRRTDIFKRIKKTRELSFIAWRTLKDKKLPEFQNNQMNFDYPKSEFQTPQKQFFVRSQHKHNSSQPQLGQYFRDVQEPKMNLTKVGQESLKKWDFFSDPFSLPEKYLISPQNKIKTETTDLGYDSLDFMLGKQTDRYSSGSLQALHQQTQSEKIIGKKVQFSELVSVKNDDGSESEEPIQKRSRQKARKSKFSMKSQRSIIQD</sequence>
<protein>
    <recommendedName>
        <fullName evidence="4">AGC-kinase C-terminal domain-containing protein</fullName>
    </recommendedName>
</protein>
<proteinExistence type="predicted"/>
<reference evidence="2 3" key="1">
    <citation type="journal article" date="2006" name="Nature">
        <title>Global trends of whole-genome duplications revealed by the ciliate Paramecium tetraurelia.</title>
        <authorList>
            <consortium name="Genoscope"/>
            <person name="Aury J.-M."/>
            <person name="Jaillon O."/>
            <person name="Duret L."/>
            <person name="Noel B."/>
            <person name="Jubin C."/>
            <person name="Porcel B.M."/>
            <person name="Segurens B."/>
            <person name="Daubin V."/>
            <person name="Anthouard V."/>
            <person name="Aiach N."/>
            <person name="Arnaiz O."/>
            <person name="Billaut A."/>
            <person name="Beisson J."/>
            <person name="Blanc I."/>
            <person name="Bouhouche K."/>
            <person name="Camara F."/>
            <person name="Duharcourt S."/>
            <person name="Guigo R."/>
            <person name="Gogendeau D."/>
            <person name="Katinka M."/>
            <person name="Keller A.-M."/>
            <person name="Kissmehl R."/>
            <person name="Klotz C."/>
            <person name="Koll F."/>
            <person name="Le Moue A."/>
            <person name="Lepere C."/>
            <person name="Malinsky S."/>
            <person name="Nowacki M."/>
            <person name="Nowak J.K."/>
            <person name="Plattner H."/>
            <person name="Poulain J."/>
            <person name="Ruiz F."/>
            <person name="Serrano V."/>
            <person name="Zagulski M."/>
            <person name="Dessen P."/>
            <person name="Betermier M."/>
            <person name="Weissenbach J."/>
            <person name="Scarpelli C."/>
            <person name="Schachter V."/>
            <person name="Sperling L."/>
            <person name="Meyer E."/>
            <person name="Cohen J."/>
            <person name="Wincker P."/>
        </authorList>
    </citation>
    <scope>NUCLEOTIDE SEQUENCE [LARGE SCALE GENOMIC DNA]</scope>
    <source>
        <strain evidence="2 3">Stock d4-2</strain>
    </source>
</reference>
<keyword evidence="3" id="KW-1185">Reference proteome</keyword>
<dbReference type="OMA" id="FSMKSQR"/>
<dbReference type="OrthoDB" id="288333at2759"/>
<dbReference type="GeneID" id="5023124"/>
<dbReference type="EMBL" id="CT868074">
    <property type="protein sequence ID" value="CAK69942.1"/>
    <property type="molecule type" value="Genomic_DNA"/>
</dbReference>
<evidence type="ECO:0000313" key="2">
    <source>
        <dbReference type="EMBL" id="CAK69942.1"/>
    </source>
</evidence>
<feature type="compositionally biased region" description="Basic residues" evidence="1">
    <location>
        <begin position="190"/>
        <end position="201"/>
    </location>
</feature>
<feature type="compositionally biased region" description="Polar residues" evidence="1">
    <location>
        <begin position="202"/>
        <end position="212"/>
    </location>
</feature>